<comment type="caution">
    <text evidence="3">The sequence shown here is derived from an EMBL/GenBank/DDBJ whole genome shotgun (WGS) entry which is preliminary data.</text>
</comment>
<dbReference type="InterPro" id="IPR011990">
    <property type="entry name" value="TPR-like_helical_dom_sf"/>
</dbReference>
<gene>
    <name evidence="3" type="ORF">COW99_05855</name>
</gene>
<protein>
    <recommendedName>
        <fullName evidence="5">Tetratricopeptide repeat-like domain-containing protein</fullName>
    </recommendedName>
</protein>
<dbReference type="AlphaFoldDB" id="A0A2H0BVX5"/>
<reference evidence="3 4" key="1">
    <citation type="submission" date="2017-09" db="EMBL/GenBank/DDBJ databases">
        <title>Depth-based differentiation of microbial function through sediment-hosted aquifers and enrichment of novel symbionts in the deep terrestrial subsurface.</title>
        <authorList>
            <person name="Probst A.J."/>
            <person name="Ladd B."/>
            <person name="Jarett J.K."/>
            <person name="Geller-Mcgrath D.E."/>
            <person name="Sieber C.M."/>
            <person name="Emerson J.B."/>
            <person name="Anantharaman K."/>
            <person name="Thomas B.C."/>
            <person name="Malmstrom R."/>
            <person name="Stieglmeier M."/>
            <person name="Klingl A."/>
            <person name="Woyke T."/>
            <person name="Ryan C.M."/>
            <person name="Banfield J.F."/>
        </authorList>
    </citation>
    <scope>NUCLEOTIDE SEQUENCE [LARGE SCALE GENOMIC DNA]</scope>
    <source>
        <strain evidence="3">CG22_combo_CG10-13_8_21_14_all_38_20</strain>
    </source>
</reference>
<keyword evidence="2" id="KW-0472">Membrane</keyword>
<evidence type="ECO:0000256" key="1">
    <source>
        <dbReference type="PROSITE-ProRule" id="PRU00339"/>
    </source>
</evidence>
<evidence type="ECO:0000256" key="2">
    <source>
        <dbReference type="SAM" id="Phobius"/>
    </source>
</evidence>
<dbReference type="InterPro" id="IPR019734">
    <property type="entry name" value="TPR_rpt"/>
</dbReference>
<dbReference type="Gene3D" id="1.25.40.10">
    <property type="entry name" value="Tetratricopeptide repeat domain"/>
    <property type="match status" value="1"/>
</dbReference>
<dbReference type="SMART" id="SM00028">
    <property type="entry name" value="TPR"/>
    <property type="match status" value="2"/>
</dbReference>
<dbReference type="EMBL" id="PCTA01000034">
    <property type="protein sequence ID" value="PIP61118.1"/>
    <property type="molecule type" value="Genomic_DNA"/>
</dbReference>
<dbReference type="PROSITE" id="PS50005">
    <property type="entry name" value="TPR"/>
    <property type="match status" value="2"/>
</dbReference>
<keyword evidence="2" id="KW-0812">Transmembrane</keyword>
<evidence type="ECO:0008006" key="5">
    <source>
        <dbReference type="Google" id="ProtNLM"/>
    </source>
</evidence>
<feature type="transmembrane region" description="Helical" evidence="2">
    <location>
        <begin position="20"/>
        <end position="40"/>
    </location>
</feature>
<sequence length="172" mass="19791">MKKLTIKLLFSRIALPKRFWTSITAYAIGFSLIITALWGAQRQLFPDNEELAMLRRAILIDSFSASNYIKLGEYYFVHNQPLLAQDQFKSAATLDPISARNDYTMLVKDKTNLQSNAVFWEDQLIKTSSYRDAHLKLAQIYAQLGEKTKAKEHLKLARDIDPNYPPLKGFVF</sequence>
<name>A0A2H0BVX5_9BACT</name>
<feature type="repeat" description="TPR" evidence="1">
    <location>
        <begin position="131"/>
        <end position="164"/>
    </location>
</feature>
<keyword evidence="1" id="KW-0802">TPR repeat</keyword>
<organism evidence="3 4">
    <name type="scientific">Candidatus Roizmanbacteria bacterium CG22_combo_CG10-13_8_21_14_all_38_20</name>
    <dbReference type="NCBI Taxonomy" id="1974862"/>
    <lineage>
        <taxon>Bacteria</taxon>
        <taxon>Candidatus Roizmaniibacteriota</taxon>
    </lineage>
</organism>
<evidence type="ECO:0000313" key="4">
    <source>
        <dbReference type="Proteomes" id="UP000231246"/>
    </source>
</evidence>
<dbReference type="Proteomes" id="UP000231246">
    <property type="component" value="Unassembled WGS sequence"/>
</dbReference>
<dbReference type="SUPFAM" id="SSF48452">
    <property type="entry name" value="TPR-like"/>
    <property type="match status" value="1"/>
</dbReference>
<evidence type="ECO:0000313" key="3">
    <source>
        <dbReference type="EMBL" id="PIP61118.1"/>
    </source>
</evidence>
<keyword evidence="2" id="KW-1133">Transmembrane helix</keyword>
<proteinExistence type="predicted"/>
<feature type="repeat" description="TPR" evidence="1">
    <location>
        <begin position="65"/>
        <end position="98"/>
    </location>
</feature>
<accession>A0A2H0BVX5</accession>